<proteinExistence type="predicted"/>
<protein>
    <submittedName>
        <fullName evidence="1">Uncharacterized protein</fullName>
    </submittedName>
</protein>
<evidence type="ECO:0000313" key="1">
    <source>
        <dbReference type="EMBL" id="NKC31557.1"/>
    </source>
</evidence>
<dbReference type="RefSeq" id="WP_168030680.1">
    <property type="nucleotide sequence ID" value="NZ_JAAVNE010000016.1"/>
</dbReference>
<sequence length="127" mass="14350">MPRRLTVADNDRTARDGLWRRFAGDNWAAFDALPAAARRRLQEHAYDPWSVNAARLWRLFLRRTASSDRALRRLLRHIDACEALEREAFAVAHRQRHAAALPHVAAGASVPRYAGRRAEPARPPAGP</sequence>
<dbReference type="Pfam" id="PF20135">
    <property type="entry name" value="DUF6525"/>
    <property type="match status" value="1"/>
</dbReference>
<dbReference type="EMBL" id="JAAVNE010000016">
    <property type="protein sequence ID" value="NKC31557.1"/>
    <property type="molecule type" value="Genomic_DNA"/>
</dbReference>
<keyword evidence="2" id="KW-1185">Reference proteome</keyword>
<accession>A0ABX1E6Z3</accession>
<reference evidence="1 2" key="1">
    <citation type="submission" date="2020-03" db="EMBL/GenBank/DDBJ databases">
        <title>Roseomonas selenitidurans sp. nov. isolated from urban soil.</title>
        <authorList>
            <person name="Liu H."/>
        </authorList>
    </citation>
    <scope>NUCLEOTIDE SEQUENCE [LARGE SCALE GENOMIC DNA]</scope>
    <source>
        <strain evidence="1 2">BU-1</strain>
    </source>
</reference>
<dbReference type="Proteomes" id="UP000787635">
    <property type="component" value="Unassembled WGS sequence"/>
</dbReference>
<gene>
    <name evidence="1" type="ORF">HEQ75_11875</name>
</gene>
<comment type="caution">
    <text evidence="1">The sequence shown here is derived from an EMBL/GenBank/DDBJ whole genome shotgun (WGS) entry which is preliminary data.</text>
</comment>
<dbReference type="InterPro" id="IPR045386">
    <property type="entry name" value="DUF6525"/>
</dbReference>
<organism evidence="1 2">
    <name type="scientific">Falsiroseomonas selenitidurans</name>
    <dbReference type="NCBI Taxonomy" id="2716335"/>
    <lineage>
        <taxon>Bacteria</taxon>
        <taxon>Pseudomonadati</taxon>
        <taxon>Pseudomonadota</taxon>
        <taxon>Alphaproteobacteria</taxon>
        <taxon>Acetobacterales</taxon>
        <taxon>Roseomonadaceae</taxon>
        <taxon>Falsiroseomonas</taxon>
    </lineage>
</organism>
<evidence type="ECO:0000313" key="2">
    <source>
        <dbReference type="Proteomes" id="UP000787635"/>
    </source>
</evidence>
<name>A0ABX1E6Z3_9PROT</name>